<accession>A0A1Y5T2A7</accession>
<protein>
    <submittedName>
        <fullName evidence="2">Uncharacterized protein</fullName>
    </submittedName>
</protein>
<organism evidence="2 3">
    <name type="scientific">Palleronia marisminoris</name>
    <dbReference type="NCBI Taxonomy" id="315423"/>
    <lineage>
        <taxon>Bacteria</taxon>
        <taxon>Pseudomonadati</taxon>
        <taxon>Pseudomonadota</taxon>
        <taxon>Alphaproteobacteria</taxon>
        <taxon>Rhodobacterales</taxon>
        <taxon>Roseobacteraceae</taxon>
        <taxon>Palleronia</taxon>
    </lineage>
</organism>
<dbReference type="STRING" id="315423.SAMN04488020_10792"/>
<reference evidence="2 3" key="1">
    <citation type="submission" date="2017-03" db="EMBL/GenBank/DDBJ databases">
        <authorList>
            <person name="Afonso C.L."/>
            <person name="Miller P.J."/>
            <person name="Scott M.A."/>
            <person name="Spackman E."/>
            <person name="Goraichik I."/>
            <person name="Dimitrov K.M."/>
            <person name="Suarez D.L."/>
            <person name="Swayne D.E."/>
        </authorList>
    </citation>
    <scope>NUCLEOTIDE SEQUENCE [LARGE SCALE GENOMIC DNA]</scope>
    <source>
        <strain evidence="2 3">CECT 7066</strain>
    </source>
</reference>
<feature type="transmembrane region" description="Helical" evidence="1">
    <location>
        <begin position="198"/>
        <end position="214"/>
    </location>
</feature>
<feature type="transmembrane region" description="Helical" evidence="1">
    <location>
        <begin position="12"/>
        <end position="31"/>
    </location>
</feature>
<name>A0A1Y5T2A7_9RHOB</name>
<dbReference type="AlphaFoldDB" id="A0A1Y5T2A7"/>
<dbReference type="RefSeq" id="WP_139215001.1">
    <property type="nucleotide sequence ID" value="NZ_FOPF01000007.1"/>
</dbReference>
<keyword evidence="1" id="KW-0472">Membrane</keyword>
<evidence type="ECO:0000256" key="1">
    <source>
        <dbReference type="SAM" id="Phobius"/>
    </source>
</evidence>
<feature type="transmembrane region" description="Helical" evidence="1">
    <location>
        <begin position="174"/>
        <end position="192"/>
    </location>
</feature>
<keyword evidence="3" id="KW-1185">Reference proteome</keyword>
<sequence length="242" mass="27240">MFETSLSSPFLGGAASATTLILALIAFISWVKKRKALVYYSLYRHDYLRGEPDTSVSIRFEGEGFSSEKLYTDFVLISNYTDEAIDETSFMEPLRFNAPIGSVASLDISWDPLKKTIARQEGEELQLVQTAVPPRDGLVIRCTHDGRFSFLQTCHTRRFGTLRRYDPRQVWTDLAPYLSGFLFAISGVFALPATGMEIIGSSLLLIGAVILFYAEKIAFRITSYNRTSAEKFFIACTSNYLR</sequence>
<gene>
    <name evidence="2" type="ORF">PAM7066_02565</name>
</gene>
<dbReference type="Proteomes" id="UP000193870">
    <property type="component" value="Unassembled WGS sequence"/>
</dbReference>
<evidence type="ECO:0000313" key="2">
    <source>
        <dbReference type="EMBL" id="SLN54342.1"/>
    </source>
</evidence>
<evidence type="ECO:0000313" key="3">
    <source>
        <dbReference type="Proteomes" id="UP000193870"/>
    </source>
</evidence>
<proteinExistence type="predicted"/>
<dbReference type="EMBL" id="FWFV01000007">
    <property type="protein sequence ID" value="SLN54342.1"/>
    <property type="molecule type" value="Genomic_DNA"/>
</dbReference>
<keyword evidence="1" id="KW-0812">Transmembrane</keyword>
<keyword evidence="1" id="KW-1133">Transmembrane helix</keyword>